<evidence type="ECO:0000313" key="8">
    <source>
        <dbReference type="Proteomes" id="UP000284842"/>
    </source>
</evidence>
<evidence type="ECO:0000259" key="6">
    <source>
        <dbReference type="Pfam" id="PF01494"/>
    </source>
</evidence>
<organism evidence="7 8">
    <name type="scientific">Panaeolus cyanescens</name>
    <dbReference type="NCBI Taxonomy" id="181874"/>
    <lineage>
        <taxon>Eukaryota</taxon>
        <taxon>Fungi</taxon>
        <taxon>Dikarya</taxon>
        <taxon>Basidiomycota</taxon>
        <taxon>Agaricomycotina</taxon>
        <taxon>Agaricomycetes</taxon>
        <taxon>Agaricomycetidae</taxon>
        <taxon>Agaricales</taxon>
        <taxon>Agaricineae</taxon>
        <taxon>Galeropsidaceae</taxon>
        <taxon>Panaeolus</taxon>
    </lineage>
</organism>
<evidence type="ECO:0000256" key="5">
    <source>
        <dbReference type="SAM" id="MobiDB-lite"/>
    </source>
</evidence>
<comment type="caution">
    <text evidence="7">The sequence shown here is derived from an EMBL/GenBank/DDBJ whole genome shotgun (WGS) entry which is preliminary data.</text>
</comment>
<feature type="region of interest" description="Disordered" evidence="5">
    <location>
        <begin position="416"/>
        <end position="440"/>
    </location>
</feature>
<feature type="compositionally biased region" description="Polar residues" evidence="5">
    <location>
        <begin position="416"/>
        <end position="425"/>
    </location>
</feature>
<dbReference type="InterPro" id="IPR050641">
    <property type="entry name" value="RIFMO-like"/>
</dbReference>
<dbReference type="PANTHER" id="PTHR43004:SF19">
    <property type="entry name" value="BINDING MONOOXYGENASE, PUTATIVE (JCVI)-RELATED"/>
    <property type="match status" value="1"/>
</dbReference>
<dbReference type="Gene3D" id="3.50.50.60">
    <property type="entry name" value="FAD/NAD(P)-binding domain"/>
    <property type="match status" value="1"/>
</dbReference>
<dbReference type="Proteomes" id="UP000284842">
    <property type="component" value="Unassembled WGS sequence"/>
</dbReference>
<keyword evidence="8" id="KW-1185">Reference proteome</keyword>
<sequence>MANAAALPVLIASSLFSDYCPSGLVLALALRKNGIPMRIIDKELKPRFGERGAGLSPRSIELHRLLGTGHDVLDAAKPLPWTRHYAPDGVTPVKTFQMVPQVEARVGIPNPNALMLGQHHHEAILRAHLEKMGTKVEFGAELTGFSQSEGAVTVEITHRDVNGAGKDVVETLDVTFLVGADGAHSFVRKALGLGFLGETRVGDTMVLGDVEVKGGPREYWEQWGGVSTGRVANLRPSGQDPHICTFLFAGTGFEPEKIHASREALTFLSLFYEISNRRDIEFGEVVWSAVYRNRPNIRMVDCMRVNRVFVLGDAAHCHTPAGGQGMNSGIQDSLNLGWKLALVYRGIAPLGLLDTFGEERLPVIAEMLHKTTEMFGHVMKTAGGERGGRGGDFSQLGVNYRNSSIVLSNHSNDAISTPVRTPSYNKESETAALPGDRAPDAPSLIDISDDSTTTLFGLLSPSFHTVFVFSSDQDHEYGGDGWSWRDVGEVIARQPGNTVRSVLVLRRGSNLKITGDSGTDEKRFFDCVVRDEEGCAFEGYKVAAREELIVIVRPDGVIGARTGAVEGIGRYFGKLFD</sequence>
<comment type="cofactor">
    <cofactor evidence="1">
        <name>FAD</name>
        <dbReference type="ChEBI" id="CHEBI:57692"/>
    </cofactor>
</comment>
<dbReference type="PANTHER" id="PTHR43004">
    <property type="entry name" value="TRK SYSTEM POTASSIUM UPTAKE PROTEIN"/>
    <property type="match status" value="1"/>
</dbReference>
<proteinExistence type="predicted"/>
<feature type="domain" description="FAD-binding" evidence="6">
    <location>
        <begin position="21"/>
        <end position="369"/>
    </location>
</feature>
<dbReference type="AlphaFoldDB" id="A0A409W9E2"/>
<dbReference type="Gene3D" id="3.30.70.2450">
    <property type="match status" value="1"/>
</dbReference>
<evidence type="ECO:0000313" key="7">
    <source>
        <dbReference type="EMBL" id="PPQ75110.1"/>
    </source>
</evidence>
<evidence type="ECO:0000256" key="2">
    <source>
        <dbReference type="ARBA" id="ARBA00022630"/>
    </source>
</evidence>
<dbReference type="InterPro" id="IPR036188">
    <property type="entry name" value="FAD/NAD-bd_sf"/>
</dbReference>
<dbReference type="InParanoid" id="A0A409W9E2"/>
<dbReference type="Pfam" id="PF01494">
    <property type="entry name" value="FAD_binding_3"/>
    <property type="match status" value="1"/>
</dbReference>
<dbReference type="GO" id="GO:0016709">
    <property type="term" value="F:oxidoreductase activity, acting on paired donors, with incorporation or reduction of molecular oxygen, NAD(P)H as one donor, and incorporation of one atom of oxygen"/>
    <property type="evidence" value="ECO:0007669"/>
    <property type="project" value="UniProtKB-ARBA"/>
</dbReference>
<reference evidence="7 8" key="1">
    <citation type="journal article" date="2018" name="Evol. Lett.">
        <title>Horizontal gene cluster transfer increased hallucinogenic mushroom diversity.</title>
        <authorList>
            <person name="Reynolds H.T."/>
            <person name="Vijayakumar V."/>
            <person name="Gluck-Thaler E."/>
            <person name="Korotkin H.B."/>
            <person name="Matheny P.B."/>
            <person name="Slot J.C."/>
        </authorList>
    </citation>
    <scope>NUCLEOTIDE SEQUENCE [LARGE SCALE GENOMIC DNA]</scope>
    <source>
        <strain evidence="7 8">2629</strain>
    </source>
</reference>
<evidence type="ECO:0000256" key="3">
    <source>
        <dbReference type="ARBA" id="ARBA00022827"/>
    </source>
</evidence>
<accession>A0A409W9E2</accession>
<dbReference type="Gene3D" id="3.40.30.120">
    <property type="match status" value="1"/>
</dbReference>
<name>A0A409W9E2_9AGAR</name>
<evidence type="ECO:0000256" key="1">
    <source>
        <dbReference type="ARBA" id="ARBA00001974"/>
    </source>
</evidence>
<dbReference type="EMBL" id="NHTK01005700">
    <property type="protein sequence ID" value="PPQ75110.1"/>
    <property type="molecule type" value="Genomic_DNA"/>
</dbReference>
<dbReference type="OrthoDB" id="2690153at2759"/>
<evidence type="ECO:0000256" key="4">
    <source>
        <dbReference type="ARBA" id="ARBA00023002"/>
    </source>
</evidence>
<dbReference type="STRING" id="181874.A0A409W9E2"/>
<dbReference type="PRINTS" id="PR00420">
    <property type="entry name" value="RNGMNOXGNASE"/>
</dbReference>
<keyword evidence="4" id="KW-0560">Oxidoreductase</keyword>
<gene>
    <name evidence="7" type="ORF">CVT24_010065</name>
</gene>
<keyword evidence="3" id="KW-0274">FAD</keyword>
<dbReference type="GO" id="GO:0071949">
    <property type="term" value="F:FAD binding"/>
    <property type="evidence" value="ECO:0007669"/>
    <property type="project" value="InterPro"/>
</dbReference>
<keyword evidence="2" id="KW-0285">Flavoprotein</keyword>
<dbReference type="SUPFAM" id="SSF51905">
    <property type="entry name" value="FAD/NAD(P)-binding domain"/>
    <property type="match status" value="1"/>
</dbReference>
<protein>
    <recommendedName>
        <fullName evidence="6">FAD-binding domain-containing protein</fullName>
    </recommendedName>
</protein>
<dbReference type="InterPro" id="IPR002938">
    <property type="entry name" value="FAD-bd"/>
</dbReference>